<evidence type="ECO:0000256" key="8">
    <source>
        <dbReference type="SAM" id="MobiDB-lite"/>
    </source>
</evidence>
<dbReference type="PROSITE" id="PS00036">
    <property type="entry name" value="BZIP_BASIC"/>
    <property type="match status" value="1"/>
</dbReference>
<keyword evidence="11" id="KW-1185">Reference proteome</keyword>
<dbReference type="PROSITE" id="PS50217">
    <property type="entry name" value="BZIP"/>
    <property type="match status" value="1"/>
</dbReference>
<feature type="domain" description="BZIP" evidence="9">
    <location>
        <begin position="316"/>
        <end position="369"/>
    </location>
</feature>
<keyword evidence="6" id="KW-0539">Nucleus</keyword>
<keyword evidence="7" id="KW-0175">Coiled coil</keyword>
<dbReference type="InterPro" id="IPR046347">
    <property type="entry name" value="bZIP_sf"/>
</dbReference>
<proteinExistence type="inferred from homology"/>
<evidence type="ECO:0000256" key="4">
    <source>
        <dbReference type="ARBA" id="ARBA00023125"/>
    </source>
</evidence>
<reference evidence="10" key="3">
    <citation type="submission" date="2025-09" db="UniProtKB">
        <authorList>
            <consortium name="Ensembl"/>
        </authorList>
    </citation>
    <scope>IDENTIFICATION</scope>
</reference>
<protein>
    <recommendedName>
        <fullName evidence="9">BZIP domain-containing protein</fullName>
    </recommendedName>
</protein>
<dbReference type="InterPro" id="IPR004827">
    <property type="entry name" value="bZIP"/>
</dbReference>
<evidence type="ECO:0000256" key="2">
    <source>
        <dbReference type="ARBA" id="ARBA00009050"/>
    </source>
</evidence>
<feature type="coiled-coil region" evidence="7">
    <location>
        <begin position="334"/>
        <end position="375"/>
    </location>
</feature>
<keyword evidence="3" id="KW-0805">Transcription regulation</keyword>
<sequence length="710" mass="79487">MLYTSFVQIYRTGDGSDMLDILSLLHIVEGAKQQHPHACLYQCESMEEGEDGEYTRRPKYETSFDNDLVLTLDPDNPTSPWRHLDDNLLTGAEMNKTWDSPILKDKMTITQPLPVDMLFRVKAEPPSPASSLASDCSLTSLPDSQITVKGENPPTPPYMFGDVLSPPLGTCEVTVASAPQAQPQSHLLPQQHQTAVNNGIDALATVHPTAATIKASTILSSKPPIQPRPVCLSALPVPQSPSPAKALILHSLPSMDQSRPVVLSQSVCLGSTPAIVKMEPVSPIMPHGHSPTAPFPSKPVVPASSLPGSNGIDMKVMKRQQRMIKNRESACQSRKKKKEYLQNLEGQLMEAQQENERLRRENQALRERLVGKEGSESGNNKRAVCVMAVLLFMTFSFGPVSITDRKLETGLHEEVVPHAGRRLLEFETAQEHSRVEERMDPEEEEAGEDGWKGGEVERESTDSYQFRNLSDVFSDVKDLVLQDIDRYFTSNDCRQFNRSESLRLADELRGWVHRHQIDRKKSGGKPKMVKKAKIAQKAQLRKTNFSRYLPIPAHRSIESQIQVFPAGPEISYSDFMDAIDRREDTFYVVSFRRDHLLLPAISHNKTTRPKMSLVMPAMSVNESLYNKSHEMMMQVDCEVMDTRIIPIKASDVPPSLRDPPSAPPAHHHHSNHTSLRGRHHPHTGGAESPRQPLPIRRREAEYYISQGGQV</sequence>
<dbReference type="InterPro" id="IPR051882">
    <property type="entry name" value="ATF_bZIP_TF"/>
</dbReference>
<feature type="region of interest" description="Disordered" evidence="8">
    <location>
        <begin position="430"/>
        <end position="457"/>
    </location>
</feature>
<accession>A0A8C7RJ36</accession>
<keyword evidence="4" id="KW-0238">DNA-binding</keyword>
<organism evidence="10 11">
    <name type="scientific">Oncorhynchus mykiss</name>
    <name type="common">Rainbow trout</name>
    <name type="synonym">Salmo gairdneri</name>
    <dbReference type="NCBI Taxonomy" id="8022"/>
    <lineage>
        <taxon>Eukaryota</taxon>
        <taxon>Metazoa</taxon>
        <taxon>Chordata</taxon>
        <taxon>Craniata</taxon>
        <taxon>Vertebrata</taxon>
        <taxon>Euteleostomi</taxon>
        <taxon>Actinopterygii</taxon>
        <taxon>Neopterygii</taxon>
        <taxon>Teleostei</taxon>
        <taxon>Protacanthopterygii</taxon>
        <taxon>Salmoniformes</taxon>
        <taxon>Salmonidae</taxon>
        <taxon>Salmoninae</taxon>
        <taxon>Oncorhynchus</taxon>
    </lineage>
</organism>
<feature type="compositionally biased region" description="Acidic residues" evidence="8">
    <location>
        <begin position="439"/>
        <end position="448"/>
    </location>
</feature>
<keyword evidence="5" id="KW-0804">Transcription</keyword>
<evidence type="ECO:0000256" key="7">
    <source>
        <dbReference type="SAM" id="Coils"/>
    </source>
</evidence>
<name>A0A8C7RJ36_ONCMY</name>
<feature type="region of interest" description="Disordered" evidence="8">
    <location>
        <begin position="650"/>
        <end position="696"/>
    </location>
</feature>
<dbReference type="Proteomes" id="UP000694395">
    <property type="component" value="Chromosome 32"/>
</dbReference>
<dbReference type="Gene3D" id="1.20.5.170">
    <property type="match status" value="1"/>
</dbReference>
<comment type="similarity">
    <text evidence="2">Belongs to the bZIP family. ATF subfamily.</text>
</comment>
<dbReference type="GO" id="GO:0005634">
    <property type="term" value="C:nucleus"/>
    <property type="evidence" value="ECO:0007669"/>
    <property type="project" value="TreeGrafter"/>
</dbReference>
<evidence type="ECO:0000256" key="3">
    <source>
        <dbReference type="ARBA" id="ARBA00023015"/>
    </source>
</evidence>
<evidence type="ECO:0000313" key="10">
    <source>
        <dbReference type="Ensembl" id="ENSOMYP00000051178.2"/>
    </source>
</evidence>
<dbReference type="PANTHER" id="PTHR46164">
    <property type="entry name" value="ATF6, ISOFORM C"/>
    <property type="match status" value="1"/>
</dbReference>
<evidence type="ECO:0000256" key="5">
    <source>
        <dbReference type="ARBA" id="ARBA00023163"/>
    </source>
</evidence>
<feature type="compositionally biased region" description="Basic residues" evidence="8">
    <location>
        <begin position="665"/>
        <end position="682"/>
    </location>
</feature>
<dbReference type="GO" id="GO:0000978">
    <property type="term" value="F:RNA polymerase II cis-regulatory region sequence-specific DNA binding"/>
    <property type="evidence" value="ECO:0007669"/>
    <property type="project" value="TreeGrafter"/>
</dbReference>
<dbReference type="GO" id="GO:0000981">
    <property type="term" value="F:DNA-binding transcription factor activity, RNA polymerase II-specific"/>
    <property type="evidence" value="ECO:0007669"/>
    <property type="project" value="TreeGrafter"/>
</dbReference>
<comment type="subcellular location">
    <subcellularLocation>
        <location evidence="1">Membrane</location>
        <topology evidence="1">Single-pass membrane protein</topology>
    </subcellularLocation>
</comment>
<dbReference type="SMART" id="SM00338">
    <property type="entry name" value="BRLZ"/>
    <property type="match status" value="1"/>
</dbReference>
<dbReference type="SUPFAM" id="SSF57959">
    <property type="entry name" value="Leucine zipper domain"/>
    <property type="match status" value="1"/>
</dbReference>
<evidence type="ECO:0000256" key="1">
    <source>
        <dbReference type="ARBA" id="ARBA00004167"/>
    </source>
</evidence>
<evidence type="ECO:0000256" key="6">
    <source>
        <dbReference type="ARBA" id="ARBA00023242"/>
    </source>
</evidence>
<reference evidence="10" key="1">
    <citation type="submission" date="2020-07" db="EMBL/GenBank/DDBJ databases">
        <title>A long reads based de novo assembly of the rainbow trout Arlee double haploid line genome.</title>
        <authorList>
            <person name="Gao G."/>
            <person name="Palti Y."/>
        </authorList>
    </citation>
    <scope>NUCLEOTIDE SEQUENCE [LARGE SCALE GENOMIC DNA]</scope>
</reference>
<dbReference type="PANTHER" id="PTHR46164:SF2">
    <property type="entry name" value="CYCLIC AMP-DEPENDENT TRANSCRIPTION FACTOR ATF-6 BETA"/>
    <property type="match status" value="1"/>
</dbReference>
<dbReference type="GO" id="GO:0016020">
    <property type="term" value="C:membrane"/>
    <property type="evidence" value="ECO:0007669"/>
    <property type="project" value="UniProtKB-SubCell"/>
</dbReference>
<dbReference type="Pfam" id="PF00170">
    <property type="entry name" value="bZIP_1"/>
    <property type="match status" value="1"/>
</dbReference>
<dbReference type="AlphaFoldDB" id="A0A8C7RJ36"/>
<dbReference type="GeneTree" id="ENSGT00940000160798"/>
<evidence type="ECO:0000259" key="9">
    <source>
        <dbReference type="PROSITE" id="PS50217"/>
    </source>
</evidence>
<dbReference type="CDD" id="cd14700">
    <property type="entry name" value="bZIP_ATF6"/>
    <property type="match status" value="1"/>
</dbReference>
<dbReference type="Ensembl" id="ENSOMYT00000055641.2">
    <property type="protein sequence ID" value="ENSOMYP00000051178.2"/>
    <property type="gene ID" value="ENSOMYG00000023292.2"/>
</dbReference>
<evidence type="ECO:0000313" key="11">
    <source>
        <dbReference type="Proteomes" id="UP000694395"/>
    </source>
</evidence>
<reference evidence="10" key="2">
    <citation type="submission" date="2025-08" db="UniProtKB">
        <authorList>
            <consortium name="Ensembl"/>
        </authorList>
    </citation>
    <scope>IDENTIFICATION</scope>
</reference>
<dbReference type="GO" id="GO:0030968">
    <property type="term" value="P:endoplasmic reticulum unfolded protein response"/>
    <property type="evidence" value="ECO:0007669"/>
    <property type="project" value="TreeGrafter"/>
</dbReference>